<name>M7N3R9_9BACT</name>
<dbReference type="PIRSF" id="PIRSF016636">
    <property type="entry name" value="AlgI_DltB"/>
    <property type="match status" value="1"/>
</dbReference>
<dbReference type="PIRSF" id="PIRSF500217">
    <property type="entry name" value="AlgI"/>
    <property type="match status" value="1"/>
</dbReference>
<proteinExistence type="inferred from homology"/>
<feature type="transmembrane region" description="Helical" evidence="8">
    <location>
        <begin position="363"/>
        <end position="381"/>
    </location>
</feature>
<keyword evidence="7" id="KW-0808">Transferase</keyword>
<evidence type="ECO:0000313" key="9">
    <source>
        <dbReference type="EMBL" id="EMR01856.1"/>
    </source>
</evidence>
<comment type="similarity">
    <text evidence="2 7">Belongs to the membrane-bound acyltransferase family.</text>
</comment>
<keyword evidence="5 8" id="KW-1133">Transmembrane helix</keyword>
<evidence type="ECO:0000256" key="4">
    <source>
        <dbReference type="ARBA" id="ARBA00022692"/>
    </source>
</evidence>
<dbReference type="Pfam" id="PF03062">
    <property type="entry name" value="MBOAT"/>
    <property type="match status" value="1"/>
</dbReference>
<dbReference type="InterPro" id="IPR004299">
    <property type="entry name" value="MBOAT_fam"/>
</dbReference>
<keyword evidence="10" id="KW-1185">Reference proteome</keyword>
<evidence type="ECO:0000256" key="6">
    <source>
        <dbReference type="ARBA" id="ARBA00023136"/>
    </source>
</evidence>
<feature type="transmembrane region" description="Helical" evidence="8">
    <location>
        <begin position="114"/>
        <end position="130"/>
    </location>
</feature>
<dbReference type="STRING" id="1279009.ADICEAN_03015"/>
<dbReference type="InterPro" id="IPR051085">
    <property type="entry name" value="MB_O-acyltransferase"/>
</dbReference>
<feature type="transmembrane region" description="Helical" evidence="8">
    <location>
        <begin position="76"/>
        <end position="94"/>
    </location>
</feature>
<dbReference type="PANTHER" id="PTHR13285">
    <property type="entry name" value="ACYLTRANSFERASE"/>
    <property type="match status" value="1"/>
</dbReference>
<dbReference type="EMBL" id="AODQ01000086">
    <property type="protein sequence ID" value="EMR01856.1"/>
    <property type="molecule type" value="Genomic_DNA"/>
</dbReference>
<feature type="transmembrane region" description="Helical" evidence="8">
    <location>
        <begin position="150"/>
        <end position="169"/>
    </location>
</feature>
<comment type="caution">
    <text evidence="9">The sequence shown here is derived from an EMBL/GenBank/DDBJ whole genome shotgun (WGS) entry which is preliminary data.</text>
</comment>
<evidence type="ECO:0000256" key="7">
    <source>
        <dbReference type="PIRNR" id="PIRNR016636"/>
    </source>
</evidence>
<dbReference type="OrthoDB" id="9805788at2"/>
<dbReference type="eggNOG" id="COG1696">
    <property type="taxonomic scope" value="Bacteria"/>
</dbReference>
<reference evidence="9 10" key="1">
    <citation type="journal article" date="2013" name="Genome Announc.">
        <title>Draft Genome Sequence of Cesiribacter andamanensis Strain AMV16T, Isolated from a Soil Sample from a Mud Volcano in the Andaman Islands, India.</title>
        <authorList>
            <person name="Shivaji S."/>
            <person name="Ara S."/>
            <person name="Begum Z."/>
            <person name="Srinivas T.N."/>
            <person name="Singh A."/>
            <person name="Kumar Pinnaka A."/>
        </authorList>
    </citation>
    <scope>NUCLEOTIDE SEQUENCE [LARGE SCALE GENOMIC DNA]</scope>
    <source>
        <strain evidence="9 10">AMV16</strain>
    </source>
</reference>
<dbReference type="GO" id="GO:0005886">
    <property type="term" value="C:plasma membrane"/>
    <property type="evidence" value="ECO:0007669"/>
    <property type="project" value="UniProtKB-SubCell"/>
</dbReference>
<protein>
    <recommendedName>
        <fullName evidence="11">D-alanyl-lipoteichoic acid biosynthesis protein DltB</fullName>
    </recommendedName>
</protein>
<feature type="transmembrane region" description="Helical" evidence="8">
    <location>
        <begin position="46"/>
        <end position="64"/>
    </location>
</feature>
<evidence type="ECO:0000256" key="8">
    <source>
        <dbReference type="SAM" id="Phobius"/>
    </source>
</evidence>
<feature type="transmembrane region" description="Helical" evidence="8">
    <location>
        <begin position="321"/>
        <end position="342"/>
    </location>
</feature>
<gene>
    <name evidence="9" type="ORF">ADICEAN_03015</name>
</gene>
<dbReference type="Proteomes" id="UP000011910">
    <property type="component" value="Unassembled WGS sequence"/>
</dbReference>
<evidence type="ECO:0000256" key="3">
    <source>
        <dbReference type="ARBA" id="ARBA00022475"/>
    </source>
</evidence>
<keyword evidence="6 7" id="KW-0472">Membrane</keyword>
<dbReference type="InterPro" id="IPR024194">
    <property type="entry name" value="Ac/AlaTfrase_AlgI/DltB"/>
</dbReference>
<sequence length="473" mass="54858">MIFNSVPFLVFILVFVPIYFTLKGRYRLLFCLLSSYFFYSWWDYRFLVLILFSTTLDFTVARALERSQEGGRRKKLLLLSILVNLGILACFKYFNFFMDSTLELLNYLGFHANYQLLQIILPVGISFYTFQSMSYTVDVYRRRLAAEKDFVTYATYISFFPQLLAGPIVRASDMLHQLRTDKRFDLYNFQAGLSIVLVGLFKKVVIADSLAVFVDAAFAYPENYPPLYLLLGVIFYSFQIYCDFSGYSDIAIGLARMLGFKFPLNFRMPYFSKSFSEFWERWHITLSRWLRDYLYIPLGGNRGGQFKTYRNLMLTMLLGGLWHGASWTFVFWGFLHGTYLILQRVVEWARAALGIRLPRLLNAVLSIALVYSLTCLAWVFFRSPDFATASLVLSKIASISDLSFSALPNKFIIAKGVALIALLLVVEYISLRVNLSKIMLRYPAFRLAAYASIIWFIALFGSFTNSQFIYFQF</sequence>
<keyword evidence="7" id="KW-0012">Acyltransferase</keyword>
<keyword evidence="4 8" id="KW-0812">Transmembrane</keyword>
<dbReference type="PATRIC" id="fig|1279009.4.peg.3057"/>
<organism evidence="9 10">
    <name type="scientific">Cesiribacter andamanensis AMV16</name>
    <dbReference type="NCBI Taxonomy" id="1279009"/>
    <lineage>
        <taxon>Bacteria</taxon>
        <taxon>Pseudomonadati</taxon>
        <taxon>Bacteroidota</taxon>
        <taxon>Cytophagia</taxon>
        <taxon>Cytophagales</taxon>
        <taxon>Cesiribacteraceae</taxon>
        <taxon>Cesiribacter</taxon>
    </lineage>
</organism>
<comment type="subcellular location">
    <subcellularLocation>
        <location evidence="1">Cell membrane</location>
        <topology evidence="1">Multi-pass membrane protein</topology>
    </subcellularLocation>
</comment>
<feature type="transmembrane region" description="Helical" evidence="8">
    <location>
        <begin position="226"/>
        <end position="247"/>
    </location>
</feature>
<feature type="transmembrane region" description="Helical" evidence="8">
    <location>
        <begin position="189"/>
        <end position="214"/>
    </location>
</feature>
<feature type="transmembrane region" description="Helical" evidence="8">
    <location>
        <begin position="411"/>
        <end position="431"/>
    </location>
</feature>
<feature type="transmembrane region" description="Helical" evidence="8">
    <location>
        <begin position="7"/>
        <end position="26"/>
    </location>
</feature>
<evidence type="ECO:0000313" key="10">
    <source>
        <dbReference type="Proteomes" id="UP000011910"/>
    </source>
</evidence>
<dbReference type="GO" id="GO:0042121">
    <property type="term" value="P:alginic acid biosynthetic process"/>
    <property type="evidence" value="ECO:0007669"/>
    <property type="project" value="InterPro"/>
</dbReference>
<evidence type="ECO:0000256" key="2">
    <source>
        <dbReference type="ARBA" id="ARBA00010323"/>
    </source>
</evidence>
<dbReference type="GO" id="GO:0016746">
    <property type="term" value="F:acyltransferase activity"/>
    <property type="evidence" value="ECO:0007669"/>
    <property type="project" value="UniProtKB-KW"/>
</dbReference>
<evidence type="ECO:0000256" key="5">
    <source>
        <dbReference type="ARBA" id="ARBA00022989"/>
    </source>
</evidence>
<dbReference type="InterPro" id="IPR028362">
    <property type="entry name" value="AlgI"/>
</dbReference>
<evidence type="ECO:0000256" key="1">
    <source>
        <dbReference type="ARBA" id="ARBA00004651"/>
    </source>
</evidence>
<evidence type="ECO:0008006" key="11">
    <source>
        <dbReference type="Google" id="ProtNLM"/>
    </source>
</evidence>
<dbReference type="AlphaFoldDB" id="M7N3R9"/>
<feature type="transmembrane region" description="Helical" evidence="8">
    <location>
        <begin position="443"/>
        <end position="463"/>
    </location>
</feature>
<accession>M7N3R9</accession>
<keyword evidence="3 7" id="KW-1003">Cell membrane</keyword>
<dbReference type="PANTHER" id="PTHR13285:SF18">
    <property type="entry name" value="PROTEIN-CYSTEINE N-PALMITOYLTRANSFERASE RASP"/>
    <property type="match status" value="1"/>
</dbReference>